<reference evidence="1 2" key="1">
    <citation type="journal article" date="2019" name="Nat. Med.">
        <title>A library of human gut bacterial isolates paired with longitudinal multiomics data enables mechanistic microbiome research.</title>
        <authorList>
            <person name="Poyet M."/>
            <person name="Groussin M."/>
            <person name="Gibbons S.M."/>
            <person name="Avila-Pacheco J."/>
            <person name="Jiang X."/>
            <person name="Kearney S.M."/>
            <person name="Perrotta A.R."/>
            <person name="Berdy B."/>
            <person name="Zhao S."/>
            <person name="Lieberman T.D."/>
            <person name="Swanson P.K."/>
            <person name="Smith M."/>
            <person name="Roesemann S."/>
            <person name="Alexander J.E."/>
            <person name="Rich S.A."/>
            <person name="Livny J."/>
            <person name="Vlamakis H."/>
            <person name="Clish C."/>
            <person name="Bullock K."/>
            <person name="Deik A."/>
            <person name="Scott J."/>
            <person name="Pierce K.A."/>
            <person name="Xavier R.J."/>
            <person name="Alm E.J."/>
        </authorList>
    </citation>
    <scope>NUCLEOTIDE SEQUENCE [LARGE SCALE GENOMIC DNA]</scope>
    <source>
        <strain evidence="1 2">BIOML-A46</strain>
    </source>
</reference>
<protein>
    <recommendedName>
        <fullName evidence="3">Fimbrillin family protein</fullName>
    </recommendedName>
</protein>
<evidence type="ECO:0008006" key="3">
    <source>
        <dbReference type="Google" id="ProtNLM"/>
    </source>
</evidence>
<evidence type="ECO:0000313" key="2">
    <source>
        <dbReference type="Proteomes" id="UP000460666"/>
    </source>
</evidence>
<name>A0A5C6HFI3_BACFG</name>
<comment type="caution">
    <text evidence="1">The sequence shown here is derived from an EMBL/GenBank/DDBJ whole genome shotgun (WGS) entry which is preliminary data.</text>
</comment>
<dbReference type="Proteomes" id="UP000460666">
    <property type="component" value="Unassembled WGS sequence"/>
</dbReference>
<dbReference type="AlphaFoldDB" id="A0A5C6HFI3"/>
<dbReference type="EMBL" id="VWCJ01000025">
    <property type="protein sequence ID" value="KAA4991318.1"/>
    <property type="molecule type" value="Genomic_DNA"/>
</dbReference>
<organism evidence="1 2">
    <name type="scientific">Bacteroides fragilis</name>
    <dbReference type="NCBI Taxonomy" id="817"/>
    <lineage>
        <taxon>Bacteria</taxon>
        <taxon>Pseudomonadati</taxon>
        <taxon>Bacteroidota</taxon>
        <taxon>Bacteroidia</taxon>
        <taxon>Bacteroidales</taxon>
        <taxon>Bacteroidaceae</taxon>
        <taxon>Bacteroides</taxon>
    </lineage>
</organism>
<accession>A0A5C6HFI3</accession>
<sequence>MRLYTIARKWGAAVTLLFAGACADEVNTFATQGGDEQVVLTASTMGTGIATRADEGLMGKPEAIKDRKLLFTYPAVPDGEMASAVCLFNEAGFGYVYTHEETKEPLLWKDIYVKDKNQKIVEAVYLDNLWPYPVLDPSKNKQSRARTEPDNFTGIDFGPQDPTVPGDKQDNKYKRMIAAKDSPEAEIADIIWGKLENVGYGTALRFSLKHKMSAIAFRFHSEIEELETLLKGDKINVWLDYVRIWAETKDFEASNRWPFNRSTGMMYHAGYGPSQYLIQDFVYLVKDAPLQSDDVQPYLSTPVWVLPPYDQPFPSGIPVLTIDLGDGEVYSGSFPENMKYWSYNANTQKWTLLEHQKVMFKAGYQLTFTVKLNKDFGNREIQFLNAQVQEMGLRLTEKPTLNQNGINNWDDLMTLVELYNKDVSSTNYRLYRFGTWSDTDMQWTFTLWRDIEMPEGTQIPQFKNGNFMLDFNGCHIWVGKQEITQTDLIQ</sequence>
<proteinExistence type="predicted"/>
<gene>
    <name evidence="1" type="ORF">F2Z89_21410</name>
</gene>
<evidence type="ECO:0000313" key="1">
    <source>
        <dbReference type="EMBL" id="KAA4991318.1"/>
    </source>
</evidence>
<dbReference type="PROSITE" id="PS51257">
    <property type="entry name" value="PROKAR_LIPOPROTEIN"/>
    <property type="match status" value="1"/>
</dbReference>